<reference evidence="2 3" key="1">
    <citation type="submission" date="2019-02" db="EMBL/GenBank/DDBJ databases">
        <title>Genome sequencing of the rare red list fungi Antrodiella citrinella (Flaviporus citrinellus).</title>
        <authorList>
            <person name="Buettner E."/>
            <person name="Kellner H."/>
        </authorList>
    </citation>
    <scope>NUCLEOTIDE SEQUENCE [LARGE SCALE GENOMIC DNA]</scope>
    <source>
        <strain evidence="2 3">DSM 108506</strain>
    </source>
</reference>
<comment type="caution">
    <text evidence="2">The sequence shown here is derived from an EMBL/GenBank/DDBJ whole genome shotgun (WGS) entry which is preliminary data.</text>
</comment>
<evidence type="ECO:0000256" key="1">
    <source>
        <dbReference type="SAM" id="MobiDB-lite"/>
    </source>
</evidence>
<keyword evidence="3" id="KW-1185">Reference proteome</keyword>
<sequence>MVCFRFFTRESLRSFKKKMSLSRKRLFARIAEKQRVAQIKVEVQQKKERAKATYIRYPDGELWIRLGGVERRVKAGEEPQEGDEIEEKEDNEPTEPNTPVARSRNLPNPPPTKVATSVDADALTSCLQSLSMGTSSQSELAGL</sequence>
<dbReference type="Proteomes" id="UP000308730">
    <property type="component" value="Unassembled WGS sequence"/>
</dbReference>
<accession>A0A4S4MLN9</accession>
<evidence type="ECO:0000313" key="3">
    <source>
        <dbReference type="Proteomes" id="UP000308730"/>
    </source>
</evidence>
<dbReference type="AlphaFoldDB" id="A0A4S4MLN9"/>
<dbReference type="OrthoDB" id="10681213at2759"/>
<organism evidence="2 3">
    <name type="scientific">Antrodiella citrinella</name>
    <dbReference type="NCBI Taxonomy" id="2447956"/>
    <lineage>
        <taxon>Eukaryota</taxon>
        <taxon>Fungi</taxon>
        <taxon>Dikarya</taxon>
        <taxon>Basidiomycota</taxon>
        <taxon>Agaricomycotina</taxon>
        <taxon>Agaricomycetes</taxon>
        <taxon>Polyporales</taxon>
        <taxon>Steccherinaceae</taxon>
        <taxon>Antrodiella</taxon>
    </lineage>
</organism>
<protein>
    <submittedName>
        <fullName evidence="2">Uncharacterized protein</fullName>
    </submittedName>
</protein>
<feature type="region of interest" description="Disordered" evidence="1">
    <location>
        <begin position="73"/>
        <end position="119"/>
    </location>
</feature>
<proteinExistence type="predicted"/>
<feature type="compositionally biased region" description="Acidic residues" evidence="1">
    <location>
        <begin position="78"/>
        <end position="93"/>
    </location>
</feature>
<gene>
    <name evidence="2" type="ORF">EUX98_g7385</name>
</gene>
<dbReference type="EMBL" id="SGPM01000309">
    <property type="protein sequence ID" value="THH26804.1"/>
    <property type="molecule type" value="Genomic_DNA"/>
</dbReference>
<name>A0A4S4MLN9_9APHY</name>
<evidence type="ECO:0000313" key="2">
    <source>
        <dbReference type="EMBL" id="THH26804.1"/>
    </source>
</evidence>